<comment type="caution">
    <text evidence="1">The sequence shown here is derived from an EMBL/GenBank/DDBJ whole genome shotgun (WGS) entry which is preliminary data.</text>
</comment>
<dbReference type="Proteomes" id="UP001281147">
    <property type="component" value="Unassembled WGS sequence"/>
</dbReference>
<keyword evidence="2" id="KW-1185">Reference proteome</keyword>
<gene>
    <name evidence="1" type="ORF">LTR37_020300</name>
</gene>
<name>A0ACC3MBU0_9PEZI</name>
<proteinExistence type="predicted"/>
<sequence length="255" mass="28580">MAAFLSSATSPGYEKAYVLLIHWSDDVEAMANAAHLKQVFKDVYGYKVRTVDEHTLDVKREMTKEMMSSKAVDWFLDYLGRLDDLEDDVDKEILLVLCYLGHGNAGEDHLFAISDEEATMQFSLTRLQDEARNASNADVLCIFECCQASHNGLSDEPLPADFKVTKKMETLGSGMGPTCLEACELDFTRRLAKNLIDDVGPTSVWSRSQAIAQRIEEEKSRNHAEVDDRDEVGNGSILLYPVVQDRVEGDEDDED</sequence>
<accession>A0ACC3MBU0</accession>
<reference evidence="1" key="1">
    <citation type="submission" date="2023-07" db="EMBL/GenBank/DDBJ databases">
        <title>Black Yeasts Isolated from many extreme environments.</title>
        <authorList>
            <person name="Coleine C."/>
            <person name="Stajich J.E."/>
            <person name="Selbmann L."/>
        </authorList>
    </citation>
    <scope>NUCLEOTIDE SEQUENCE</scope>
    <source>
        <strain evidence="1">CCFEE 5714</strain>
    </source>
</reference>
<protein>
    <submittedName>
        <fullName evidence="1">Uncharacterized protein</fullName>
    </submittedName>
</protein>
<evidence type="ECO:0000313" key="2">
    <source>
        <dbReference type="Proteomes" id="UP001281147"/>
    </source>
</evidence>
<organism evidence="1 2">
    <name type="scientific">Vermiconidia calcicola</name>
    <dbReference type="NCBI Taxonomy" id="1690605"/>
    <lineage>
        <taxon>Eukaryota</taxon>
        <taxon>Fungi</taxon>
        <taxon>Dikarya</taxon>
        <taxon>Ascomycota</taxon>
        <taxon>Pezizomycotina</taxon>
        <taxon>Dothideomycetes</taxon>
        <taxon>Dothideomycetidae</taxon>
        <taxon>Mycosphaerellales</taxon>
        <taxon>Extremaceae</taxon>
        <taxon>Vermiconidia</taxon>
    </lineage>
</organism>
<dbReference type="EMBL" id="JAUTXU010000346">
    <property type="protein sequence ID" value="KAK3684427.1"/>
    <property type="molecule type" value="Genomic_DNA"/>
</dbReference>
<evidence type="ECO:0000313" key="1">
    <source>
        <dbReference type="EMBL" id="KAK3684427.1"/>
    </source>
</evidence>